<evidence type="ECO:0000313" key="3">
    <source>
        <dbReference type="Proteomes" id="UP000054911"/>
    </source>
</evidence>
<dbReference type="EMBL" id="FCOE02000016">
    <property type="protein sequence ID" value="SAK77522.1"/>
    <property type="molecule type" value="Genomic_DNA"/>
</dbReference>
<evidence type="ECO:0000313" key="2">
    <source>
        <dbReference type="EMBL" id="SAK77522.1"/>
    </source>
</evidence>
<organism evidence="2 3">
    <name type="scientific">Caballeronia pedi</name>
    <dbReference type="NCBI Taxonomy" id="1777141"/>
    <lineage>
        <taxon>Bacteria</taxon>
        <taxon>Pseudomonadati</taxon>
        <taxon>Pseudomonadota</taxon>
        <taxon>Betaproteobacteria</taxon>
        <taxon>Burkholderiales</taxon>
        <taxon>Burkholderiaceae</taxon>
        <taxon>Caballeronia</taxon>
    </lineage>
</organism>
<reference evidence="2" key="1">
    <citation type="submission" date="2016-01" db="EMBL/GenBank/DDBJ databases">
        <authorList>
            <person name="Peeters C."/>
        </authorList>
    </citation>
    <scope>NUCLEOTIDE SEQUENCE [LARGE SCALE GENOMIC DNA]</scope>
    <source>
        <strain evidence="2">LMG 29323</strain>
    </source>
</reference>
<dbReference type="OrthoDB" id="9134105at2"/>
<accession>A0A158C5D8</accession>
<dbReference type="AlphaFoldDB" id="A0A158C5D8"/>
<dbReference type="RefSeq" id="WP_061177019.1">
    <property type="nucleotide sequence ID" value="NZ_FCOE02000016.1"/>
</dbReference>
<feature type="region of interest" description="Disordered" evidence="1">
    <location>
        <begin position="45"/>
        <end position="67"/>
    </location>
</feature>
<evidence type="ECO:0000256" key="1">
    <source>
        <dbReference type="SAM" id="MobiDB-lite"/>
    </source>
</evidence>
<comment type="caution">
    <text evidence="2">The sequence shown here is derived from an EMBL/GenBank/DDBJ whole genome shotgun (WGS) entry which is preliminary data.</text>
</comment>
<keyword evidence="3" id="KW-1185">Reference proteome</keyword>
<dbReference type="Proteomes" id="UP000054911">
    <property type="component" value="Unassembled WGS sequence"/>
</dbReference>
<proteinExistence type="predicted"/>
<name>A0A158C5D8_9BURK</name>
<protein>
    <submittedName>
        <fullName evidence="2">Uncharacterized protein</fullName>
    </submittedName>
</protein>
<sequence>MLIRCAACNKLIYSDDALEDDTCPACGSRNTEHIAMGFIFDQTVTAPDRPGKPLERTSPPGMIRGKA</sequence>
<gene>
    <name evidence="2" type="ORF">AWB80_04646</name>
</gene>